<feature type="region of interest" description="Disordered" evidence="1">
    <location>
        <begin position="1"/>
        <end position="26"/>
    </location>
</feature>
<evidence type="ECO:0000313" key="2">
    <source>
        <dbReference type="EMBL" id="KKN56907.1"/>
    </source>
</evidence>
<dbReference type="AlphaFoldDB" id="A0A0F9S3T8"/>
<evidence type="ECO:0000256" key="1">
    <source>
        <dbReference type="SAM" id="MobiDB-lite"/>
    </source>
</evidence>
<gene>
    <name evidence="2" type="ORF">LCGC14_0567600</name>
</gene>
<accession>A0A0F9S3T8</accession>
<name>A0A0F9S3T8_9ZZZZ</name>
<comment type="caution">
    <text evidence="2">The sequence shown here is derived from an EMBL/GenBank/DDBJ whole genome shotgun (WGS) entry which is preliminary data.</text>
</comment>
<sequence>MAAKREFQRYNPSKSAPGRPWEFKEGRFGRSHRSNTLGVGASRRRMLKANPGKWFAGPVITD</sequence>
<reference evidence="2" key="1">
    <citation type="journal article" date="2015" name="Nature">
        <title>Complex archaea that bridge the gap between prokaryotes and eukaryotes.</title>
        <authorList>
            <person name="Spang A."/>
            <person name="Saw J.H."/>
            <person name="Jorgensen S.L."/>
            <person name="Zaremba-Niedzwiedzka K."/>
            <person name="Martijn J."/>
            <person name="Lind A.E."/>
            <person name="van Eijk R."/>
            <person name="Schleper C."/>
            <person name="Guy L."/>
            <person name="Ettema T.J."/>
        </authorList>
    </citation>
    <scope>NUCLEOTIDE SEQUENCE</scope>
</reference>
<protein>
    <submittedName>
        <fullName evidence="2">Uncharacterized protein</fullName>
    </submittedName>
</protein>
<dbReference type="EMBL" id="LAZR01000827">
    <property type="protein sequence ID" value="KKN56907.1"/>
    <property type="molecule type" value="Genomic_DNA"/>
</dbReference>
<proteinExistence type="predicted"/>
<organism evidence="2">
    <name type="scientific">marine sediment metagenome</name>
    <dbReference type="NCBI Taxonomy" id="412755"/>
    <lineage>
        <taxon>unclassified sequences</taxon>
        <taxon>metagenomes</taxon>
        <taxon>ecological metagenomes</taxon>
    </lineage>
</organism>